<proteinExistence type="predicted"/>
<feature type="compositionally biased region" description="Polar residues" evidence="1">
    <location>
        <begin position="103"/>
        <end position="131"/>
    </location>
</feature>
<dbReference type="OrthoDB" id="28894at2759"/>
<evidence type="ECO:0000256" key="1">
    <source>
        <dbReference type="SAM" id="MobiDB-lite"/>
    </source>
</evidence>
<accession>A0A8J5CJC4</accession>
<name>A0A8J5CJC4_CHIOP</name>
<feature type="region of interest" description="Disordered" evidence="1">
    <location>
        <begin position="100"/>
        <end position="176"/>
    </location>
</feature>
<evidence type="ECO:0000313" key="2">
    <source>
        <dbReference type="EMBL" id="KAG0713100.1"/>
    </source>
</evidence>
<sequence>MFSIVLAQPAGGHKERPVSLMDRMSALASSSQQWKGRVPQSDATKFTVAHKMASASTSSVPSLIGGISPAITITPELVVTPTGSPLLERKKRSPCQKIFKSRTGGNIPSLINRSSPSNIRKSFRRSISTPHNGEKKAEAPEGTSVSVPQVDDDSFNAFFSKVPDSPSRTSDDAPLLNEADLDHISVTASQL</sequence>
<dbReference type="Proteomes" id="UP000770661">
    <property type="component" value="Unassembled WGS sequence"/>
</dbReference>
<dbReference type="EMBL" id="JACEEZ010021762">
    <property type="protein sequence ID" value="KAG0713100.1"/>
    <property type="molecule type" value="Genomic_DNA"/>
</dbReference>
<organism evidence="2 3">
    <name type="scientific">Chionoecetes opilio</name>
    <name type="common">Atlantic snow crab</name>
    <name type="synonym">Cancer opilio</name>
    <dbReference type="NCBI Taxonomy" id="41210"/>
    <lineage>
        <taxon>Eukaryota</taxon>
        <taxon>Metazoa</taxon>
        <taxon>Ecdysozoa</taxon>
        <taxon>Arthropoda</taxon>
        <taxon>Crustacea</taxon>
        <taxon>Multicrustacea</taxon>
        <taxon>Malacostraca</taxon>
        <taxon>Eumalacostraca</taxon>
        <taxon>Eucarida</taxon>
        <taxon>Decapoda</taxon>
        <taxon>Pleocyemata</taxon>
        <taxon>Brachyura</taxon>
        <taxon>Eubrachyura</taxon>
        <taxon>Majoidea</taxon>
        <taxon>Majidae</taxon>
        <taxon>Chionoecetes</taxon>
    </lineage>
</organism>
<reference evidence="2" key="1">
    <citation type="submission" date="2020-07" db="EMBL/GenBank/DDBJ databases">
        <title>The High-quality genome of the commercially important snow crab, Chionoecetes opilio.</title>
        <authorList>
            <person name="Jeong J.-H."/>
            <person name="Ryu S."/>
        </authorList>
    </citation>
    <scope>NUCLEOTIDE SEQUENCE</scope>
    <source>
        <strain evidence="2">MADBK_172401_WGS</strain>
        <tissue evidence="2">Digestive gland</tissue>
    </source>
</reference>
<evidence type="ECO:0000313" key="3">
    <source>
        <dbReference type="Proteomes" id="UP000770661"/>
    </source>
</evidence>
<keyword evidence="3" id="KW-1185">Reference proteome</keyword>
<dbReference type="AlphaFoldDB" id="A0A8J5CJC4"/>
<protein>
    <submittedName>
        <fullName evidence="2">Uncharacterized protein</fullName>
    </submittedName>
</protein>
<gene>
    <name evidence="2" type="ORF">GWK47_016956</name>
</gene>
<comment type="caution">
    <text evidence="2">The sequence shown here is derived from an EMBL/GenBank/DDBJ whole genome shotgun (WGS) entry which is preliminary data.</text>
</comment>